<comment type="caution">
    <text evidence="2">The sequence shown here is derived from an EMBL/GenBank/DDBJ whole genome shotgun (WGS) entry which is preliminary data.</text>
</comment>
<dbReference type="Pfam" id="PF07833">
    <property type="entry name" value="Cu_amine_oxidN1"/>
    <property type="match status" value="1"/>
</dbReference>
<dbReference type="SUPFAM" id="SSF88713">
    <property type="entry name" value="Glycoside hydrolase/deacetylase"/>
    <property type="match status" value="1"/>
</dbReference>
<name>A0A644YSR8_9ZZZZ</name>
<sequence length="344" mass="37495">MKMRRLLAVLLVVGLAVMPSFAEESVWRMWFNDDALYLSNERPAIVEDMVLYLPADAVLSRLGATYVYDADSETYTVFKDDLILAFNMQTGQVITSDERFLFAHVFYRNKVFYLPAEFILKELGGQLSTLPSGSLRITTGRQRLSDGEIAAVEASMTSYQQSETGANTMYLLIRALPKQVTNHLRQLSTRDIPGAFFFSASDITANPDALREVYVAGQTIGLYIPSGTSSAAAIDALVRTQDLMERVIKTSSCLVLAPGGSAAFYKELTNAGFIVWDANFDTAVESGSVSLASVAGRILWKSAVYFDGTSASAGRLSRLLDGYSGAKSRIAAVTEGVKPLRYGG</sequence>
<dbReference type="GO" id="GO:0005975">
    <property type="term" value="P:carbohydrate metabolic process"/>
    <property type="evidence" value="ECO:0007669"/>
    <property type="project" value="InterPro"/>
</dbReference>
<dbReference type="AlphaFoldDB" id="A0A644YSR8"/>
<accession>A0A644YSR8</accession>
<dbReference type="SUPFAM" id="SSF55383">
    <property type="entry name" value="Copper amine oxidase, domain N"/>
    <property type="match status" value="1"/>
</dbReference>
<protein>
    <recommendedName>
        <fullName evidence="1">Copper amine oxidase-like N-terminal domain-containing protein</fullName>
    </recommendedName>
</protein>
<dbReference type="EMBL" id="VSSQ01005924">
    <property type="protein sequence ID" value="MPM30911.1"/>
    <property type="molecule type" value="Genomic_DNA"/>
</dbReference>
<dbReference type="InterPro" id="IPR012854">
    <property type="entry name" value="Cu_amine_oxidase-like_N"/>
</dbReference>
<reference evidence="2" key="1">
    <citation type="submission" date="2019-08" db="EMBL/GenBank/DDBJ databases">
        <authorList>
            <person name="Kucharzyk K."/>
            <person name="Murdoch R.W."/>
            <person name="Higgins S."/>
            <person name="Loffler F."/>
        </authorList>
    </citation>
    <scope>NUCLEOTIDE SEQUENCE</scope>
</reference>
<dbReference type="InterPro" id="IPR011330">
    <property type="entry name" value="Glyco_hydro/deAcase_b/a-brl"/>
</dbReference>
<dbReference type="InterPro" id="IPR036582">
    <property type="entry name" value="Mao_N_sf"/>
</dbReference>
<evidence type="ECO:0000259" key="1">
    <source>
        <dbReference type="Pfam" id="PF07833"/>
    </source>
</evidence>
<proteinExistence type="predicted"/>
<gene>
    <name evidence="2" type="ORF">SDC9_77464</name>
</gene>
<evidence type="ECO:0000313" key="2">
    <source>
        <dbReference type="EMBL" id="MPM30911.1"/>
    </source>
</evidence>
<dbReference type="Gene3D" id="3.20.20.370">
    <property type="entry name" value="Glycoside hydrolase/deacetylase"/>
    <property type="match status" value="1"/>
</dbReference>
<organism evidence="2">
    <name type="scientific">bioreactor metagenome</name>
    <dbReference type="NCBI Taxonomy" id="1076179"/>
    <lineage>
        <taxon>unclassified sequences</taxon>
        <taxon>metagenomes</taxon>
        <taxon>ecological metagenomes</taxon>
    </lineage>
</organism>
<feature type="domain" description="Copper amine oxidase-like N-terminal" evidence="1">
    <location>
        <begin position="41"/>
        <end position="127"/>
    </location>
</feature>